<accession>A0AAV5RKR1</accession>
<dbReference type="AlphaFoldDB" id="A0AAV5RKR1"/>
<dbReference type="FunFam" id="3.40.50.300:FF:000538">
    <property type="entry name" value="ATPase family AAA domain-containing protein 1"/>
    <property type="match status" value="1"/>
</dbReference>
<comment type="similarity">
    <text evidence="6">Belongs to the AAA ATPase family.</text>
</comment>
<dbReference type="Pfam" id="PF00004">
    <property type="entry name" value="AAA"/>
    <property type="match status" value="1"/>
</dbReference>
<feature type="domain" description="AAA+ ATPase" evidence="8">
    <location>
        <begin position="116"/>
        <end position="252"/>
    </location>
</feature>
<dbReference type="Proteomes" id="UP001362899">
    <property type="component" value="Unassembled WGS sequence"/>
</dbReference>
<dbReference type="InterPro" id="IPR051701">
    <property type="entry name" value="Mito_OM_Translocase_MSP1"/>
</dbReference>
<sequence length="338" mass="37533">MESKLKFWTDIATFVGTAATAVYVSYVLYAALQPGEEHVTSDQRRRAKASQKMIGGNIELTKYEASLLSNLIQPHEINVGFSDIGGLDEATMAIHETILFPLINSSKFSQSPLLQAPKGVLLYGPPGCGKTMLAKAMARESNANFLNVQMSTLADKWYGESNKIVAALFSLATKLSPCIIFIDEIDSFLRTRDSNDHEMSAQLKAQFMVCWDGLATASSNGVLVLGATNRIFDIDDAVLRRMPKRFEIKRPGPVQRARILKIVLQGTEVDANLDFKALVEATEGMSGSDITEFCRNAAMEPMREAYRQWCLKDTDESPEKTEKMRPLRTSDFIKVDVD</sequence>
<dbReference type="EMBL" id="BTGC01000003">
    <property type="protein sequence ID" value="GMM51124.1"/>
    <property type="molecule type" value="Genomic_DNA"/>
</dbReference>
<protein>
    <submittedName>
        <fullName evidence="9">Msp1 protein</fullName>
    </submittedName>
</protein>
<dbReference type="PANTHER" id="PTHR45644:SF3">
    <property type="entry name" value="FI08533P-RELATED"/>
    <property type="match status" value="1"/>
</dbReference>
<dbReference type="GO" id="GO:0140570">
    <property type="term" value="P:extraction of mislocalized protein from mitochondrial outer membrane"/>
    <property type="evidence" value="ECO:0007669"/>
    <property type="project" value="TreeGrafter"/>
</dbReference>
<evidence type="ECO:0000256" key="4">
    <source>
        <dbReference type="ARBA" id="ARBA00022840"/>
    </source>
</evidence>
<dbReference type="GO" id="GO:0005741">
    <property type="term" value="C:mitochondrial outer membrane"/>
    <property type="evidence" value="ECO:0007669"/>
    <property type="project" value="UniProtKB-SubCell"/>
</dbReference>
<evidence type="ECO:0000256" key="3">
    <source>
        <dbReference type="ARBA" id="ARBA00022787"/>
    </source>
</evidence>
<dbReference type="SUPFAM" id="SSF52540">
    <property type="entry name" value="P-loop containing nucleoside triphosphate hydrolases"/>
    <property type="match status" value="1"/>
</dbReference>
<reference evidence="9 10" key="1">
    <citation type="journal article" date="2023" name="Elife">
        <title>Identification of key yeast species and microbe-microbe interactions impacting larval growth of Drosophila in the wild.</title>
        <authorList>
            <person name="Mure A."/>
            <person name="Sugiura Y."/>
            <person name="Maeda R."/>
            <person name="Honda K."/>
            <person name="Sakurai N."/>
            <person name="Takahashi Y."/>
            <person name="Watada M."/>
            <person name="Katoh T."/>
            <person name="Gotoh A."/>
            <person name="Gotoh Y."/>
            <person name="Taniguchi I."/>
            <person name="Nakamura K."/>
            <person name="Hayashi T."/>
            <person name="Katayama T."/>
            <person name="Uemura T."/>
            <person name="Hattori Y."/>
        </authorList>
    </citation>
    <scope>NUCLEOTIDE SEQUENCE [LARGE SCALE GENOMIC DNA]</scope>
    <source>
        <strain evidence="9 10">SB-73</strain>
    </source>
</reference>
<dbReference type="InterPro" id="IPR003960">
    <property type="entry name" value="ATPase_AAA_CS"/>
</dbReference>
<dbReference type="Pfam" id="PF17862">
    <property type="entry name" value="AAA_lid_3"/>
    <property type="match status" value="1"/>
</dbReference>
<dbReference type="GO" id="GO:0140567">
    <property type="term" value="F:membrane protein dislocase activity"/>
    <property type="evidence" value="ECO:0007669"/>
    <property type="project" value="UniProtKB-ARBA"/>
</dbReference>
<dbReference type="SMART" id="SM00382">
    <property type="entry name" value="AAA"/>
    <property type="match status" value="1"/>
</dbReference>
<keyword evidence="5" id="KW-0496">Mitochondrion</keyword>
<dbReference type="GO" id="GO:0016887">
    <property type="term" value="F:ATP hydrolysis activity"/>
    <property type="evidence" value="ECO:0007669"/>
    <property type="project" value="InterPro"/>
</dbReference>
<gene>
    <name evidence="9" type="ORF">DASB73_020820</name>
</gene>
<name>A0AAV5RKR1_STABA</name>
<evidence type="ECO:0000256" key="5">
    <source>
        <dbReference type="ARBA" id="ARBA00023128"/>
    </source>
</evidence>
<keyword evidence="7" id="KW-1133">Transmembrane helix</keyword>
<keyword evidence="4 6" id="KW-0067">ATP-binding</keyword>
<keyword evidence="10" id="KW-1185">Reference proteome</keyword>
<proteinExistence type="inferred from homology"/>
<evidence type="ECO:0000256" key="2">
    <source>
        <dbReference type="ARBA" id="ARBA00022741"/>
    </source>
</evidence>
<evidence type="ECO:0000313" key="9">
    <source>
        <dbReference type="EMBL" id="GMM51124.1"/>
    </source>
</evidence>
<evidence type="ECO:0000259" key="8">
    <source>
        <dbReference type="SMART" id="SM00382"/>
    </source>
</evidence>
<keyword evidence="7" id="KW-0472">Membrane</keyword>
<dbReference type="Gene3D" id="1.10.8.60">
    <property type="match status" value="1"/>
</dbReference>
<dbReference type="PROSITE" id="PS00674">
    <property type="entry name" value="AAA"/>
    <property type="match status" value="1"/>
</dbReference>
<dbReference type="Gene3D" id="3.40.50.300">
    <property type="entry name" value="P-loop containing nucleotide triphosphate hydrolases"/>
    <property type="match status" value="1"/>
</dbReference>
<dbReference type="InterPro" id="IPR003959">
    <property type="entry name" value="ATPase_AAA_core"/>
</dbReference>
<dbReference type="InterPro" id="IPR003593">
    <property type="entry name" value="AAA+_ATPase"/>
</dbReference>
<comment type="subcellular location">
    <subcellularLocation>
        <location evidence="1">Mitochondrion outer membrane</location>
        <topology evidence="1">Single-pass membrane protein</topology>
    </subcellularLocation>
</comment>
<keyword evidence="2 6" id="KW-0547">Nucleotide-binding</keyword>
<organism evidence="9 10">
    <name type="scientific">Starmerella bacillaris</name>
    <name type="common">Yeast</name>
    <name type="synonym">Candida zemplinina</name>
    <dbReference type="NCBI Taxonomy" id="1247836"/>
    <lineage>
        <taxon>Eukaryota</taxon>
        <taxon>Fungi</taxon>
        <taxon>Dikarya</taxon>
        <taxon>Ascomycota</taxon>
        <taxon>Saccharomycotina</taxon>
        <taxon>Dipodascomycetes</taxon>
        <taxon>Dipodascales</taxon>
        <taxon>Trichomonascaceae</taxon>
        <taxon>Starmerella</taxon>
    </lineage>
</organism>
<keyword evidence="3" id="KW-1000">Mitochondrion outer membrane</keyword>
<evidence type="ECO:0000256" key="7">
    <source>
        <dbReference type="SAM" id="Phobius"/>
    </source>
</evidence>
<comment type="caution">
    <text evidence="9">The sequence shown here is derived from an EMBL/GenBank/DDBJ whole genome shotgun (WGS) entry which is preliminary data.</text>
</comment>
<dbReference type="InterPro" id="IPR027417">
    <property type="entry name" value="P-loop_NTPase"/>
</dbReference>
<keyword evidence="7" id="KW-0812">Transmembrane</keyword>
<evidence type="ECO:0000256" key="1">
    <source>
        <dbReference type="ARBA" id="ARBA00004572"/>
    </source>
</evidence>
<dbReference type="PANTHER" id="PTHR45644">
    <property type="entry name" value="AAA ATPASE, PUTATIVE (AFU_ORTHOLOGUE AFUA_2G12920)-RELATED-RELATED"/>
    <property type="match status" value="1"/>
</dbReference>
<evidence type="ECO:0000256" key="6">
    <source>
        <dbReference type="RuleBase" id="RU003651"/>
    </source>
</evidence>
<feature type="transmembrane region" description="Helical" evidence="7">
    <location>
        <begin position="12"/>
        <end position="32"/>
    </location>
</feature>
<evidence type="ECO:0000313" key="10">
    <source>
        <dbReference type="Proteomes" id="UP001362899"/>
    </source>
</evidence>
<dbReference type="GO" id="GO:0005524">
    <property type="term" value="F:ATP binding"/>
    <property type="evidence" value="ECO:0007669"/>
    <property type="project" value="UniProtKB-KW"/>
</dbReference>
<dbReference type="InterPro" id="IPR041569">
    <property type="entry name" value="AAA_lid_3"/>
</dbReference>